<dbReference type="InterPro" id="IPR052917">
    <property type="entry name" value="Stress-Dev_Protein"/>
</dbReference>
<comment type="caution">
    <text evidence="2">The sequence shown here is derived from an EMBL/GenBank/DDBJ whole genome shotgun (WGS) entry which is preliminary data.</text>
</comment>
<reference evidence="3" key="1">
    <citation type="journal article" date="2019" name="Int. J. Syst. Evol. Microbiol.">
        <title>The Global Catalogue of Microorganisms (GCM) 10K type strain sequencing project: providing services to taxonomists for standard genome sequencing and annotation.</title>
        <authorList>
            <consortium name="The Broad Institute Genomics Platform"/>
            <consortium name="The Broad Institute Genome Sequencing Center for Infectious Disease"/>
            <person name="Wu L."/>
            <person name="Ma J."/>
        </authorList>
    </citation>
    <scope>NUCLEOTIDE SEQUENCE [LARGE SCALE GENOMIC DNA]</scope>
    <source>
        <strain evidence="3">JCM 18204</strain>
    </source>
</reference>
<dbReference type="EMBL" id="BAABJE010000001">
    <property type="protein sequence ID" value="GAA4780252.1"/>
    <property type="molecule type" value="Genomic_DNA"/>
</dbReference>
<proteinExistence type="predicted"/>
<dbReference type="Pfam" id="PF16242">
    <property type="entry name" value="Pyrid_ox_like"/>
    <property type="match status" value="1"/>
</dbReference>
<evidence type="ECO:0000313" key="3">
    <source>
        <dbReference type="Proteomes" id="UP001499959"/>
    </source>
</evidence>
<protein>
    <submittedName>
        <fullName evidence="2">Pyridoxamine 5'-phosphate oxidase family protein</fullName>
    </submittedName>
</protein>
<gene>
    <name evidence="2" type="ORF">GCM10023307_00020</name>
</gene>
<accession>A0ABP9AFH0</accession>
<dbReference type="Proteomes" id="UP001499959">
    <property type="component" value="Unassembled WGS sequence"/>
</dbReference>
<name>A0ABP9AFH0_9GAMM</name>
<keyword evidence="3" id="KW-1185">Reference proteome</keyword>
<dbReference type="RefSeq" id="WP_345301224.1">
    <property type="nucleotide sequence ID" value="NZ_BAABJE010000001.1"/>
</dbReference>
<dbReference type="PANTHER" id="PTHR34818:SF1">
    <property type="entry name" value="PROTEIN BLI-3"/>
    <property type="match status" value="1"/>
</dbReference>
<sequence>MTTPQDLERALWKGIESDRTLMLGLDGHDDDHMRPMTALIEDGKGPIWIFTSADNGMVVRLGGGSARARACYAAKGHGLFACIDGPIEVDNDREIIDRLWNPFVAAWYEGGKSDPSLRLLRFDAEHAHVWQNESTLMAGIHLLFGRDPKKTYADKTAEVDLR</sequence>
<evidence type="ECO:0000313" key="2">
    <source>
        <dbReference type="EMBL" id="GAA4780252.1"/>
    </source>
</evidence>
<dbReference type="InterPro" id="IPR012349">
    <property type="entry name" value="Split_barrel_FMN-bd"/>
</dbReference>
<evidence type="ECO:0000259" key="1">
    <source>
        <dbReference type="Pfam" id="PF16242"/>
    </source>
</evidence>
<dbReference type="PANTHER" id="PTHR34818">
    <property type="entry name" value="PROTEIN BLI-3"/>
    <property type="match status" value="1"/>
</dbReference>
<dbReference type="Gene3D" id="2.30.110.10">
    <property type="entry name" value="Electron Transport, Fmn-binding Protein, Chain A"/>
    <property type="match status" value="1"/>
</dbReference>
<dbReference type="SUPFAM" id="SSF50475">
    <property type="entry name" value="FMN-binding split barrel"/>
    <property type="match status" value="1"/>
</dbReference>
<organism evidence="2 3">
    <name type="scientific">Lysobacter hankyongensis</name>
    <dbReference type="NCBI Taxonomy" id="1176535"/>
    <lineage>
        <taxon>Bacteria</taxon>
        <taxon>Pseudomonadati</taxon>
        <taxon>Pseudomonadota</taxon>
        <taxon>Gammaproteobacteria</taxon>
        <taxon>Lysobacterales</taxon>
        <taxon>Lysobacteraceae</taxon>
        <taxon>Lysobacter</taxon>
    </lineage>
</organism>
<dbReference type="InterPro" id="IPR038725">
    <property type="entry name" value="YdaG_split_barrel_FMN-bd"/>
</dbReference>
<feature type="domain" description="General stress protein FMN-binding split barrel" evidence="1">
    <location>
        <begin position="9"/>
        <end position="141"/>
    </location>
</feature>